<dbReference type="AlphaFoldDB" id="A0A1I4CRM4"/>
<proteinExistence type="inferred from homology"/>
<feature type="binding site" evidence="3">
    <location>
        <position position="147"/>
    </location>
    <ligand>
        <name>a divalent metal cation</name>
        <dbReference type="ChEBI" id="CHEBI:60240"/>
    </ligand>
</feature>
<evidence type="ECO:0000256" key="2">
    <source>
        <dbReference type="PIRSR" id="PIRSR605511-1"/>
    </source>
</evidence>
<evidence type="ECO:0000313" key="5">
    <source>
        <dbReference type="EMBL" id="SFK83912.1"/>
    </source>
</evidence>
<feature type="domain" description="SMP-30/Gluconolactonase/LRE-like region" evidence="4">
    <location>
        <begin position="13"/>
        <end position="255"/>
    </location>
</feature>
<evidence type="ECO:0000313" key="6">
    <source>
        <dbReference type="Proteomes" id="UP000199473"/>
    </source>
</evidence>
<dbReference type="Gene3D" id="2.120.10.30">
    <property type="entry name" value="TolB, C-terminal domain"/>
    <property type="match status" value="1"/>
</dbReference>
<evidence type="ECO:0000256" key="1">
    <source>
        <dbReference type="ARBA" id="ARBA00008853"/>
    </source>
</evidence>
<feature type="binding site" evidence="3">
    <location>
        <position position="100"/>
    </location>
    <ligand>
        <name>substrate</name>
    </ligand>
</feature>
<feature type="binding site" evidence="3">
    <location>
        <position position="98"/>
    </location>
    <ligand>
        <name>substrate</name>
    </ligand>
</feature>
<dbReference type="STRING" id="1123062.SAMN02745775_108146"/>
<dbReference type="Pfam" id="PF08450">
    <property type="entry name" value="SGL"/>
    <property type="match status" value="1"/>
</dbReference>
<dbReference type="GO" id="GO:0004341">
    <property type="term" value="F:gluconolactonase activity"/>
    <property type="evidence" value="ECO:0007669"/>
    <property type="project" value="TreeGrafter"/>
</dbReference>
<organism evidence="5 6">
    <name type="scientific">Falsiroseomonas stagni DSM 19981</name>
    <dbReference type="NCBI Taxonomy" id="1123062"/>
    <lineage>
        <taxon>Bacteria</taxon>
        <taxon>Pseudomonadati</taxon>
        <taxon>Pseudomonadota</taxon>
        <taxon>Alphaproteobacteria</taxon>
        <taxon>Acetobacterales</taxon>
        <taxon>Roseomonadaceae</taxon>
        <taxon>Falsiroseomonas</taxon>
    </lineage>
</organism>
<feature type="active site" description="Proton donor/acceptor" evidence="2">
    <location>
        <position position="197"/>
    </location>
</feature>
<feature type="binding site" evidence="3">
    <location>
        <position position="197"/>
    </location>
    <ligand>
        <name>a divalent metal cation</name>
        <dbReference type="ChEBI" id="CHEBI:60240"/>
    </ligand>
</feature>
<protein>
    <submittedName>
        <fullName evidence="5">Sugar lactone lactonase YvrE</fullName>
    </submittedName>
</protein>
<dbReference type="GO" id="GO:0019853">
    <property type="term" value="P:L-ascorbic acid biosynthetic process"/>
    <property type="evidence" value="ECO:0007669"/>
    <property type="project" value="TreeGrafter"/>
</dbReference>
<evidence type="ECO:0000259" key="4">
    <source>
        <dbReference type="Pfam" id="PF08450"/>
    </source>
</evidence>
<evidence type="ECO:0000256" key="3">
    <source>
        <dbReference type="PIRSR" id="PIRSR605511-2"/>
    </source>
</evidence>
<keyword evidence="6" id="KW-1185">Reference proteome</keyword>
<dbReference type="InterPro" id="IPR011042">
    <property type="entry name" value="6-blade_b-propeller_TolB-like"/>
</dbReference>
<dbReference type="GO" id="GO:0005509">
    <property type="term" value="F:calcium ion binding"/>
    <property type="evidence" value="ECO:0007669"/>
    <property type="project" value="TreeGrafter"/>
</dbReference>
<dbReference type="OrthoDB" id="2633250at2"/>
<feature type="binding site" evidence="3">
    <location>
        <position position="15"/>
    </location>
    <ligand>
        <name>a divalent metal cation</name>
        <dbReference type="ChEBI" id="CHEBI:60240"/>
    </ligand>
</feature>
<dbReference type="PANTHER" id="PTHR10907:SF47">
    <property type="entry name" value="REGUCALCIN"/>
    <property type="match status" value="1"/>
</dbReference>
<sequence>MAFTLAADLRAEVGESPVWDARRGVIWMVDITARAVIRFDPRDGATRRIPVPEVCGSLALCRSGTLLVAQRASVIRLDPDSGAITPFATMAGEPAHNRLNDGKVGPDGCFWVGSMDDRPEKEATGILWRVRPDGVVERRRDGLVVSNGLAWSPDGTRIWHSDSRRAVLDIADFDAATGAIGGWRRVMTLDEATGRPDGAAMDADGHYWSAGVSAGRINVISAEGRILRHMPFPVPAPTMPCFTGPDLRTVFVTSLSRGKDEATIAAHPTLGGLFRGDGLDQGAPVTDFAD</sequence>
<keyword evidence="3" id="KW-0479">Metal-binding</keyword>
<dbReference type="EMBL" id="FOSQ01000008">
    <property type="protein sequence ID" value="SFK83912.1"/>
    <property type="molecule type" value="Genomic_DNA"/>
</dbReference>
<dbReference type="InterPro" id="IPR013658">
    <property type="entry name" value="SGL"/>
</dbReference>
<comment type="cofactor">
    <cofactor evidence="3">
        <name>Zn(2+)</name>
        <dbReference type="ChEBI" id="CHEBI:29105"/>
    </cofactor>
    <text evidence="3">Binds 1 divalent metal cation per subunit.</text>
</comment>
<keyword evidence="3" id="KW-0862">Zinc</keyword>
<dbReference type="SUPFAM" id="SSF63829">
    <property type="entry name" value="Calcium-dependent phosphotriesterase"/>
    <property type="match status" value="1"/>
</dbReference>
<accession>A0A1I4CRM4</accession>
<reference evidence="5 6" key="1">
    <citation type="submission" date="2016-10" db="EMBL/GenBank/DDBJ databases">
        <authorList>
            <person name="de Groot N.N."/>
        </authorList>
    </citation>
    <scope>NUCLEOTIDE SEQUENCE [LARGE SCALE GENOMIC DNA]</scope>
    <source>
        <strain evidence="5 6">DSM 19981</strain>
    </source>
</reference>
<name>A0A1I4CRM4_9PROT</name>
<gene>
    <name evidence="5" type="ORF">SAMN02745775_108146</name>
</gene>
<comment type="similarity">
    <text evidence="1">Belongs to the SMP-30/CGR1 family.</text>
</comment>
<dbReference type="RefSeq" id="WP_092961594.1">
    <property type="nucleotide sequence ID" value="NZ_FOSQ01000008.1"/>
</dbReference>
<dbReference type="PRINTS" id="PR01790">
    <property type="entry name" value="SMP30FAMILY"/>
</dbReference>
<dbReference type="Proteomes" id="UP000199473">
    <property type="component" value="Unassembled WGS sequence"/>
</dbReference>
<dbReference type="PANTHER" id="PTHR10907">
    <property type="entry name" value="REGUCALCIN"/>
    <property type="match status" value="1"/>
</dbReference>
<dbReference type="InterPro" id="IPR005511">
    <property type="entry name" value="SMP-30"/>
</dbReference>